<feature type="transmembrane region" description="Helical" evidence="1">
    <location>
        <begin position="356"/>
        <end position="382"/>
    </location>
</feature>
<accession>A0ABD6C3B9</accession>
<feature type="transmembrane region" description="Helical" evidence="1">
    <location>
        <begin position="330"/>
        <end position="349"/>
    </location>
</feature>
<dbReference type="AlphaFoldDB" id="A0ABD6C3B9"/>
<gene>
    <name evidence="2" type="ORF">ACFR9T_11915</name>
</gene>
<feature type="transmembrane region" description="Helical" evidence="1">
    <location>
        <begin position="126"/>
        <end position="156"/>
    </location>
</feature>
<evidence type="ECO:0000313" key="2">
    <source>
        <dbReference type="EMBL" id="MFD1571286.1"/>
    </source>
</evidence>
<sequence>MSASVGRLYFLVSATILSLFSATYYIVSIKHDLFPYTSALTLLISTVLLSLIFLDLGPEKPRSVYIWAASVCLGFFNILVTYDHTGSIIGIDPDVYALWAYQTSITTDPSISGSSFYSDAPLFHTFISLIQMILGTSMTTTMMVLSLCLLAFYVTFTHRFTLQYTNSYDSAAVGAVLAATLAILVKRSFWPIAQSFGIIFFLLFAYIAFFGLSKPKYEFPISIGLLAGMAFAHKLLPVATLLILGPIFISDKLTSYNDYRESGERALVVVYSIFVLLFTLIQWTYITTLVETVVRDLTFIFTLGKGGEMVMIPTSVIVPDAGALEVFGHQTNMLVMLLISGLAWVWLAYYRRNRSITLLIVTVLFASLTGMFGMLTISTSLINYPLRVYFLSAIFLISIVSYAAVTAIRLNSIPIKTVACSLLLVLLVFQVFSAAAIADFPGQFDPYLSDSEAEGKFFVETHFDGDVHTDTLYAHKIVDFERYTGGLQASNSEVIYGGSGPNYVIYDECLFNQTSCDVDDGLIMYRSGNDIYRTWGTWKGSEYRLQWDPSGKFAAGENVVYDSENVEIYGE</sequence>
<keyword evidence="1" id="KW-0812">Transmembrane</keyword>
<organism evidence="2 3">
    <name type="scientific">Halorubrum laminariae</name>
    <dbReference type="NCBI Taxonomy" id="1433523"/>
    <lineage>
        <taxon>Archaea</taxon>
        <taxon>Methanobacteriati</taxon>
        <taxon>Methanobacteriota</taxon>
        <taxon>Stenosarchaea group</taxon>
        <taxon>Halobacteria</taxon>
        <taxon>Halobacteriales</taxon>
        <taxon>Haloferacaceae</taxon>
        <taxon>Halorubrum</taxon>
    </lineage>
</organism>
<feature type="transmembrane region" description="Helical" evidence="1">
    <location>
        <begin position="388"/>
        <end position="405"/>
    </location>
</feature>
<protein>
    <recommendedName>
        <fullName evidence="4">Glycosyltransferase RgtA/B/C/D-like domain-containing protein</fullName>
    </recommendedName>
</protein>
<keyword evidence="1" id="KW-1133">Transmembrane helix</keyword>
<evidence type="ECO:0000256" key="1">
    <source>
        <dbReference type="SAM" id="Phobius"/>
    </source>
</evidence>
<dbReference type="RefSeq" id="WP_256418991.1">
    <property type="nucleotide sequence ID" value="NZ_JANHDL010000011.1"/>
</dbReference>
<reference evidence="2 3" key="1">
    <citation type="journal article" date="2019" name="Int. J. Syst. Evol. Microbiol.">
        <title>The Global Catalogue of Microorganisms (GCM) 10K type strain sequencing project: providing services to taxonomists for standard genome sequencing and annotation.</title>
        <authorList>
            <consortium name="The Broad Institute Genomics Platform"/>
            <consortium name="The Broad Institute Genome Sequencing Center for Infectious Disease"/>
            <person name="Wu L."/>
            <person name="Ma J."/>
        </authorList>
    </citation>
    <scope>NUCLEOTIDE SEQUENCE [LARGE SCALE GENOMIC DNA]</scope>
    <source>
        <strain evidence="2 3">CGMCC 1.12689</strain>
    </source>
</reference>
<feature type="transmembrane region" description="Helical" evidence="1">
    <location>
        <begin position="269"/>
        <end position="290"/>
    </location>
</feature>
<feature type="transmembrane region" description="Helical" evidence="1">
    <location>
        <begin position="64"/>
        <end position="82"/>
    </location>
</feature>
<keyword evidence="3" id="KW-1185">Reference proteome</keyword>
<feature type="transmembrane region" description="Helical" evidence="1">
    <location>
        <begin position="417"/>
        <end position="438"/>
    </location>
</feature>
<name>A0ABD6C3B9_9EURY</name>
<keyword evidence="1" id="KW-0472">Membrane</keyword>
<evidence type="ECO:0008006" key="4">
    <source>
        <dbReference type="Google" id="ProtNLM"/>
    </source>
</evidence>
<comment type="caution">
    <text evidence="2">The sequence shown here is derived from an EMBL/GenBank/DDBJ whole genome shotgun (WGS) entry which is preliminary data.</text>
</comment>
<feature type="transmembrane region" description="Helical" evidence="1">
    <location>
        <begin position="33"/>
        <end position="57"/>
    </location>
</feature>
<dbReference type="Proteomes" id="UP001597185">
    <property type="component" value="Unassembled WGS sequence"/>
</dbReference>
<proteinExistence type="predicted"/>
<feature type="transmembrane region" description="Helical" evidence="1">
    <location>
        <begin position="191"/>
        <end position="212"/>
    </location>
</feature>
<dbReference type="EMBL" id="JBHUDB010000010">
    <property type="protein sequence ID" value="MFD1571286.1"/>
    <property type="molecule type" value="Genomic_DNA"/>
</dbReference>
<feature type="transmembrane region" description="Helical" evidence="1">
    <location>
        <begin position="7"/>
        <end position="27"/>
    </location>
</feature>
<feature type="transmembrane region" description="Helical" evidence="1">
    <location>
        <begin position="224"/>
        <end position="249"/>
    </location>
</feature>
<evidence type="ECO:0000313" key="3">
    <source>
        <dbReference type="Proteomes" id="UP001597185"/>
    </source>
</evidence>